<dbReference type="Proteomes" id="UP000062475">
    <property type="component" value="Chromosome"/>
</dbReference>
<evidence type="ECO:0000313" key="4">
    <source>
        <dbReference type="EMBL" id="AKV78119.1"/>
    </source>
</evidence>
<dbReference type="PANTHER" id="PTHR13017">
    <property type="entry name" value="5-FORMYLTETRAHYDROFOLATE CYCLO-LIGASE-RELATED"/>
    <property type="match status" value="1"/>
</dbReference>
<evidence type="ECO:0000313" key="3">
    <source>
        <dbReference type="EMBL" id="AKV75869.1"/>
    </source>
</evidence>
<dbReference type="EMBL" id="CP012173">
    <property type="protein sequence ID" value="AKV75869.1"/>
    <property type="molecule type" value="Genomic_DNA"/>
</dbReference>
<evidence type="ECO:0000313" key="12">
    <source>
        <dbReference type="Proteomes" id="UP000068832"/>
    </source>
</evidence>
<dbReference type="InterPro" id="IPR002698">
    <property type="entry name" value="FTHF_cligase"/>
</dbReference>
<dbReference type="EMBL" id="CP012172">
    <property type="protein sequence ID" value="AKV73629.1"/>
    <property type="molecule type" value="Genomic_DNA"/>
</dbReference>
<dbReference type="GO" id="GO:0005737">
    <property type="term" value="C:cytoplasm"/>
    <property type="evidence" value="ECO:0007669"/>
    <property type="project" value="TreeGrafter"/>
</dbReference>
<dbReference type="Pfam" id="PF01812">
    <property type="entry name" value="5-FTHF_cyc-lig"/>
    <property type="match status" value="1"/>
</dbReference>
<keyword evidence="1" id="KW-0436">Ligase</keyword>
<dbReference type="Proteomes" id="UP000062398">
    <property type="component" value="Chromosome"/>
</dbReference>
<name>A0A088E315_9CREN</name>
<sequence>MEREVKREIRERIWRLMEEKNVASFPRPVRGRIPNFKGSAEAARILSETQEFRNARVIKCNPDSPQAPLRELVLRSRKVLLVPTPRLRGEFFLMTEKAWESPREASRISNFSSFGERVHFRNIPRIDLVVVGSVAVSQDGGRVGKGEGYSELEYAILREQGLVDEKVPVVTTVHSIQVVDSIPLEPFDVPVDIFATEKGLFRTPSKPKPQGLLLEYLTPEKILDTPYLLEYLKETGRLNKVLRRT</sequence>
<dbReference type="InterPro" id="IPR024185">
    <property type="entry name" value="FTHF_cligase-like_sf"/>
</dbReference>
<evidence type="ECO:0000313" key="8">
    <source>
        <dbReference type="Proteomes" id="UP000056255"/>
    </source>
</evidence>
<dbReference type="EMBL" id="CP008822">
    <property type="protein sequence ID" value="AIM26661.1"/>
    <property type="molecule type" value="Genomic_DNA"/>
</dbReference>
<dbReference type="OMA" id="KTVYMAV"/>
<dbReference type="GeneID" id="91754948"/>
<reference evidence="9 10" key="2">
    <citation type="journal article" date="2015" name="Genome Announc.">
        <title>Complete Genome Sequences of Evolved Arsenate-Resistant Metallosphaera sedula Strains.</title>
        <authorList>
            <person name="Ai C."/>
            <person name="McCarthy S."/>
            <person name="Schackwitz W."/>
            <person name="Martin J."/>
            <person name="Lipzen A."/>
            <person name="Blum P."/>
        </authorList>
    </citation>
    <scope>NUCLEOTIDE SEQUENCE [LARGE SCALE GENOMIC DNA]</scope>
    <source>
        <strain evidence="4 10">ARS120-1</strain>
        <strain evidence="5 9">ARS120-2</strain>
        <strain evidence="2 12">ARS50-1</strain>
        <strain evidence="3 11">ARS50-2</strain>
    </source>
</reference>
<reference evidence="6 8" key="3">
    <citation type="submission" date="2015-07" db="EMBL/GenBank/DDBJ databases">
        <title>Physiological, transcriptional responses and genome re-sequencing of acid resistant extremely thermoacidophilic Metallosphaera sedula SARC-M1.</title>
        <authorList>
            <person name="Ai C."/>
            <person name="McCarthy S."/>
            <person name="Eckrich V."/>
            <person name="Rudrappa D."/>
            <person name="Qiu G."/>
            <person name="Blum P."/>
        </authorList>
    </citation>
    <scope>NUCLEOTIDE SEQUENCE [LARGE SCALE GENOMIC DNA]</scope>
    <source>
        <strain evidence="6 8">SARC-M1</strain>
    </source>
</reference>
<protein>
    <submittedName>
        <fullName evidence="1">5-formyltetrahydrofolate cyclo-ligase</fullName>
    </submittedName>
</protein>
<evidence type="ECO:0000313" key="11">
    <source>
        <dbReference type="Proteomes" id="UP000062475"/>
    </source>
</evidence>
<gene>
    <name evidence="1" type="ORF">HA72_0498</name>
    <name evidence="2" type="ORF">MsedA_0510</name>
    <name evidence="3" type="ORF">MsedB_0510</name>
    <name evidence="4" type="ORF">MsedC_0509</name>
    <name evidence="5" type="ORF">MsedD_0510</name>
    <name evidence="6" type="ORF">MsedE_0510</name>
</gene>
<evidence type="ECO:0000313" key="7">
    <source>
        <dbReference type="Proteomes" id="UP000029084"/>
    </source>
</evidence>
<evidence type="ECO:0000313" key="2">
    <source>
        <dbReference type="EMBL" id="AKV73629.1"/>
    </source>
</evidence>
<dbReference type="Proteomes" id="UP000061362">
    <property type="component" value="Chromosome"/>
</dbReference>
<dbReference type="Proteomes" id="UP000029084">
    <property type="component" value="Chromosome"/>
</dbReference>
<dbReference type="Gene3D" id="3.40.50.10420">
    <property type="entry name" value="NagB/RpiA/CoA transferase-like"/>
    <property type="match status" value="1"/>
</dbReference>
<proteinExistence type="predicted"/>
<reference evidence="1 7" key="1">
    <citation type="journal article" date="2014" name="J. Bacteriol.">
        <title>Role of an Archaeal PitA Transporter in the Copper and Arsenic Resistance of Metallosphaera sedula, an Extreme Thermoacidophile.</title>
        <authorList>
            <person name="McCarthy S."/>
            <person name="Ai C."/>
            <person name="Wheaton G."/>
            <person name="Tevatia R."/>
            <person name="Eckrich V."/>
            <person name="Kelly R."/>
            <person name="Blum P."/>
        </authorList>
    </citation>
    <scope>NUCLEOTIDE SEQUENCE [LARGE SCALE GENOMIC DNA]</scope>
    <source>
        <strain evidence="1 7">CuR1</strain>
    </source>
</reference>
<dbReference type="AlphaFoldDB" id="A0A088E315"/>
<dbReference type="PATRIC" id="fig|43687.5.peg.512"/>
<dbReference type="Proteomes" id="UP000056255">
    <property type="component" value="Chromosome"/>
</dbReference>
<dbReference type="OrthoDB" id="18307at2157"/>
<evidence type="ECO:0000313" key="10">
    <source>
        <dbReference type="Proteomes" id="UP000062398"/>
    </source>
</evidence>
<dbReference type="EMBL" id="CP012175">
    <property type="protein sequence ID" value="AKV80364.1"/>
    <property type="molecule type" value="Genomic_DNA"/>
</dbReference>
<dbReference type="InterPro" id="IPR037171">
    <property type="entry name" value="NagB/RpiA_transferase-like"/>
</dbReference>
<evidence type="ECO:0000313" key="6">
    <source>
        <dbReference type="EMBL" id="AKV82612.1"/>
    </source>
</evidence>
<dbReference type="RefSeq" id="WP_012020462.1">
    <property type="nucleotide sequence ID" value="NZ_CP008822.1"/>
</dbReference>
<evidence type="ECO:0000313" key="9">
    <source>
        <dbReference type="Proteomes" id="UP000061362"/>
    </source>
</evidence>
<accession>A0A088E315</accession>
<dbReference type="Proteomes" id="UP000068832">
    <property type="component" value="Chromosome"/>
</dbReference>
<evidence type="ECO:0000313" key="1">
    <source>
        <dbReference type="EMBL" id="AIM26661.1"/>
    </source>
</evidence>
<dbReference type="EMBL" id="CP012174">
    <property type="protein sequence ID" value="AKV78119.1"/>
    <property type="molecule type" value="Genomic_DNA"/>
</dbReference>
<organism evidence="1 7">
    <name type="scientific">Metallosphaera sedula</name>
    <dbReference type="NCBI Taxonomy" id="43687"/>
    <lineage>
        <taxon>Archaea</taxon>
        <taxon>Thermoproteota</taxon>
        <taxon>Thermoprotei</taxon>
        <taxon>Sulfolobales</taxon>
        <taxon>Sulfolobaceae</taxon>
        <taxon>Metallosphaera</taxon>
    </lineage>
</organism>
<evidence type="ECO:0000313" key="5">
    <source>
        <dbReference type="EMBL" id="AKV80364.1"/>
    </source>
</evidence>
<dbReference type="SUPFAM" id="SSF100950">
    <property type="entry name" value="NagB/RpiA/CoA transferase-like"/>
    <property type="match status" value="1"/>
</dbReference>
<dbReference type="PANTHER" id="PTHR13017:SF0">
    <property type="entry name" value="METHENYLTETRAHYDROFOLATE SYNTHASE DOMAIN-CONTAINING PROTEIN"/>
    <property type="match status" value="1"/>
</dbReference>
<dbReference type="EMBL" id="CP012176">
    <property type="protein sequence ID" value="AKV82612.1"/>
    <property type="molecule type" value="Genomic_DNA"/>
</dbReference>
<dbReference type="GO" id="GO:0016874">
    <property type="term" value="F:ligase activity"/>
    <property type="evidence" value="ECO:0007669"/>
    <property type="project" value="UniProtKB-KW"/>
</dbReference>